<dbReference type="InterPro" id="IPR012349">
    <property type="entry name" value="Split_barrel_FMN-bd"/>
</dbReference>
<keyword evidence="3" id="KW-1185">Reference proteome</keyword>
<dbReference type="NCBIfam" id="TIGR04025">
    <property type="entry name" value="PPOX_FMN_DR2398"/>
    <property type="match status" value="1"/>
</dbReference>
<dbReference type="Proteomes" id="UP001300261">
    <property type="component" value="Unassembled WGS sequence"/>
</dbReference>
<evidence type="ECO:0000313" key="3">
    <source>
        <dbReference type="Proteomes" id="UP001300261"/>
    </source>
</evidence>
<dbReference type="EMBL" id="JAPEVI010000003">
    <property type="protein sequence ID" value="MCX2725369.1"/>
    <property type="molecule type" value="Genomic_DNA"/>
</dbReference>
<comment type="caution">
    <text evidence="2">The sequence shown here is derived from an EMBL/GenBank/DDBJ whole genome shotgun (WGS) entry which is preliminary data.</text>
</comment>
<evidence type="ECO:0000259" key="1">
    <source>
        <dbReference type="Pfam" id="PF01243"/>
    </source>
</evidence>
<gene>
    <name evidence="2" type="ORF">ON753_23935</name>
</gene>
<accession>A0ABT3R895</accession>
<reference evidence="2 3" key="1">
    <citation type="journal article" date="2016" name="Int. J. Syst. Evol. Microbiol.">
        <title>Labrenzia salina sp. nov., isolated from the rhizosphere of the halophyte Arthrocnemum macrostachyum.</title>
        <authorList>
            <person name="Camacho M."/>
            <person name="Redondo-Gomez S."/>
            <person name="Rodriguez-Llorente I."/>
            <person name="Rohde M."/>
            <person name="Sproer C."/>
            <person name="Schumann P."/>
            <person name="Klenk H.P."/>
            <person name="Montero-Calasanz M.D.C."/>
        </authorList>
    </citation>
    <scope>NUCLEOTIDE SEQUENCE [LARGE SCALE GENOMIC DNA]</scope>
    <source>
        <strain evidence="2 3">DSM 29163</strain>
    </source>
</reference>
<sequence length="210" mass="23194">MEQRRFAEVIETRARLREIIKEPSPLVSHKTIDHIDEICRRFIAASPFVVVSARGAGVRTSVSPKGDAPGFVTVLDDKTLAIPERLGNNRVDTFECLLEDPRVGLLFMIPGNGDTLRMSGRAKIVQDAVLQGKLAVKGRPPALVLVVNVEEAFLHCAKSIARSRLWQPEFWPPLDDVPSLAQAMVAHGKLSSSLADVQDIIDNDAQHRLY</sequence>
<evidence type="ECO:0000313" key="2">
    <source>
        <dbReference type="EMBL" id="MCX2725369.1"/>
    </source>
</evidence>
<organism evidence="2 3">
    <name type="scientific">Roseibium salinum</name>
    <dbReference type="NCBI Taxonomy" id="1604349"/>
    <lineage>
        <taxon>Bacteria</taxon>
        <taxon>Pseudomonadati</taxon>
        <taxon>Pseudomonadota</taxon>
        <taxon>Alphaproteobacteria</taxon>
        <taxon>Hyphomicrobiales</taxon>
        <taxon>Stappiaceae</taxon>
        <taxon>Roseibium</taxon>
    </lineage>
</organism>
<protein>
    <submittedName>
        <fullName evidence="2">Pyridoxamine 5'-phosphate oxidase family protein</fullName>
    </submittedName>
</protein>
<dbReference type="Gene3D" id="2.30.110.10">
    <property type="entry name" value="Electron Transport, Fmn-binding Protein, Chain A"/>
    <property type="match status" value="1"/>
</dbReference>
<dbReference type="SUPFAM" id="SSF50475">
    <property type="entry name" value="FMN-binding split barrel"/>
    <property type="match status" value="1"/>
</dbReference>
<dbReference type="Pfam" id="PF01243">
    <property type="entry name" value="PNPOx_N"/>
    <property type="match status" value="1"/>
</dbReference>
<dbReference type="PANTHER" id="PTHR42815">
    <property type="entry name" value="FAD-BINDING, PUTATIVE (AFU_ORTHOLOGUE AFUA_6G07600)-RELATED"/>
    <property type="match status" value="1"/>
</dbReference>
<name>A0ABT3R895_9HYPH</name>
<feature type="domain" description="Pyridoxamine 5'-phosphate oxidase N-terminal" evidence="1">
    <location>
        <begin position="36"/>
        <end position="156"/>
    </location>
</feature>
<proteinExistence type="predicted"/>
<dbReference type="RefSeq" id="WP_265966227.1">
    <property type="nucleotide sequence ID" value="NZ_JAPEVI010000003.1"/>
</dbReference>
<dbReference type="InterPro" id="IPR024029">
    <property type="entry name" value="Pyridox_Oxase_FMN-dep"/>
</dbReference>
<dbReference type="InterPro" id="IPR011576">
    <property type="entry name" value="Pyridox_Oxase_N"/>
</dbReference>
<dbReference type="PANTHER" id="PTHR42815:SF2">
    <property type="entry name" value="FAD-BINDING, PUTATIVE (AFU_ORTHOLOGUE AFUA_6G07600)-RELATED"/>
    <property type="match status" value="1"/>
</dbReference>